<keyword evidence="1" id="KW-0732">Signal</keyword>
<gene>
    <name evidence="2" type="ORF">CJOHNSTONI_LOCUS2109</name>
</gene>
<protein>
    <recommendedName>
        <fullName evidence="4">Secreted protein</fullName>
    </recommendedName>
</protein>
<comment type="caution">
    <text evidence="2">The sequence shown here is derived from an EMBL/GenBank/DDBJ whole genome shotgun (WGS) entry which is preliminary data.</text>
</comment>
<sequence>MMLTLQMLGMMTTSGFLLLLSHHTPLKPSCHTHRENGWVKIGSEEEEAEEADATTAGMVLILANSIAKIASIYKQQNYRVLLLIFAKSV</sequence>
<dbReference type="Proteomes" id="UP000746747">
    <property type="component" value="Unassembled WGS sequence"/>
</dbReference>
<organism evidence="2 3">
    <name type="scientific">Cercopithifilaria johnstoni</name>
    <dbReference type="NCBI Taxonomy" id="2874296"/>
    <lineage>
        <taxon>Eukaryota</taxon>
        <taxon>Metazoa</taxon>
        <taxon>Ecdysozoa</taxon>
        <taxon>Nematoda</taxon>
        <taxon>Chromadorea</taxon>
        <taxon>Rhabditida</taxon>
        <taxon>Spirurina</taxon>
        <taxon>Spiruromorpha</taxon>
        <taxon>Filarioidea</taxon>
        <taxon>Onchocercidae</taxon>
        <taxon>Cercopithifilaria</taxon>
    </lineage>
</organism>
<name>A0A8J2PX66_9BILA</name>
<dbReference type="AlphaFoldDB" id="A0A8J2PX66"/>
<accession>A0A8J2PX66</accession>
<keyword evidence="3" id="KW-1185">Reference proteome</keyword>
<evidence type="ECO:0008006" key="4">
    <source>
        <dbReference type="Google" id="ProtNLM"/>
    </source>
</evidence>
<reference evidence="2" key="1">
    <citation type="submission" date="2021-09" db="EMBL/GenBank/DDBJ databases">
        <authorList>
            <consortium name="Pathogen Informatics"/>
        </authorList>
    </citation>
    <scope>NUCLEOTIDE SEQUENCE</scope>
</reference>
<proteinExistence type="predicted"/>
<evidence type="ECO:0000256" key="1">
    <source>
        <dbReference type="SAM" id="SignalP"/>
    </source>
</evidence>
<evidence type="ECO:0000313" key="3">
    <source>
        <dbReference type="Proteomes" id="UP000746747"/>
    </source>
</evidence>
<feature type="signal peptide" evidence="1">
    <location>
        <begin position="1"/>
        <end position="15"/>
    </location>
</feature>
<evidence type="ECO:0000313" key="2">
    <source>
        <dbReference type="EMBL" id="CAG9531734.1"/>
    </source>
</evidence>
<feature type="chain" id="PRO_5035197015" description="Secreted protein" evidence="1">
    <location>
        <begin position="16"/>
        <end position="89"/>
    </location>
</feature>
<dbReference type="EMBL" id="CAKAEH010000711">
    <property type="protein sequence ID" value="CAG9531734.1"/>
    <property type="molecule type" value="Genomic_DNA"/>
</dbReference>